<dbReference type="PANTHER" id="PTHR36832">
    <property type="entry name" value="SLR1174 PROTEIN-RELATED"/>
    <property type="match status" value="1"/>
</dbReference>
<protein>
    <recommendedName>
        <fullName evidence="4">ABC transporter permease</fullName>
    </recommendedName>
</protein>
<keyword evidence="1" id="KW-1133">Transmembrane helix</keyword>
<organism evidence="2 3">
    <name type="scientific">Candidatus Woesebacteria bacterium RBG_13_34_9</name>
    <dbReference type="NCBI Taxonomy" id="1802477"/>
    <lineage>
        <taxon>Bacteria</taxon>
        <taxon>Candidatus Woeseibacteriota</taxon>
    </lineage>
</organism>
<evidence type="ECO:0000256" key="1">
    <source>
        <dbReference type="SAM" id="Phobius"/>
    </source>
</evidence>
<feature type="transmembrane region" description="Helical" evidence="1">
    <location>
        <begin position="143"/>
        <end position="170"/>
    </location>
</feature>
<evidence type="ECO:0008006" key="4">
    <source>
        <dbReference type="Google" id="ProtNLM"/>
    </source>
</evidence>
<reference evidence="2 3" key="1">
    <citation type="journal article" date="2016" name="Nat. Commun.">
        <title>Thousands of microbial genomes shed light on interconnected biogeochemical processes in an aquifer system.</title>
        <authorList>
            <person name="Anantharaman K."/>
            <person name="Brown C.T."/>
            <person name="Hug L.A."/>
            <person name="Sharon I."/>
            <person name="Castelle C.J."/>
            <person name="Probst A.J."/>
            <person name="Thomas B.C."/>
            <person name="Singh A."/>
            <person name="Wilkins M.J."/>
            <person name="Karaoz U."/>
            <person name="Brodie E.L."/>
            <person name="Williams K.H."/>
            <person name="Hubbard S.S."/>
            <person name="Banfield J.F."/>
        </authorList>
    </citation>
    <scope>NUCLEOTIDE SEQUENCE [LARGE SCALE GENOMIC DNA]</scope>
</reference>
<keyword evidence="1" id="KW-0472">Membrane</keyword>
<evidence type="ECO:0000313" key="3">
    <source>
        <dbReference type="Proteomes" id="UP000179219"/>
    </source>
</evidence>
<accession>A0A1F7X3A6</accession>
<feature type="transmembrane region" description="Helical" evidence="1">
    <location>
        <begin position="231"/>
        <end position="251"/>
    </location>
</feature>
<gene>
    <name evidence="2" type="ORF">A2159_00915</name>
</gene>
<dbReference type="EMBL" id="MGFP01000023">
    <property type="protein sequence ID" value="OGM09477.1"/>
    <property type="molecule type" value="Genomic_DNA"/>
</dbReference>
<dbReference type="Pfam" id="PF06182">
    <property type="entry name" value="ABC2_membrane_6"/>
    <property type="match status" value="1"/>
</dbReference>
<proteinExistence type="predicted"/>
<dbReference type="PANTHER" id="PTHR36832:SF1">
    <property type="entry name" value="SLR1174 PROTEIN"/>
    <property type="match status" value="1"/>
</dbReference>
<dbReference type="Proteomes" id="UP000179219">
    <property type="component" value="Unassembled WGS sequence"/>
</dbReference>
<name>A0A1F7X3A6_9BACT</name>
<feature type="transmembrane region" description="Helical" evidence="1">
    <location>
        <begin position="207"/>
        <end position="225"/>
    </location>
</feature>
<dbReference type="AlphaFoldDB" id="A0A1F7X3A6"/>
<comment type="caution">
    <text evidence="2">The sequence shown here is derived from an EMBL/GenBank/DDBJ whole genome shotgun (WGS) entry which is preliminary data.</text>
</comment>
<feature type="transmembrane region" description="Helical" evidence="1">
    <location>
        <begin position="113"/>
        <end position="131"/>
    </location>
</feature>
<keyword evidence="1" id="KW-0812">Transmembrane</keyword>
<sequence>MKKYLTVFKISFAQEFAYPINLIFWRIRNIFQIILLYFLWSSVFENTSGEIFGYSKEKILTYIFGIIVLKAFVFSTKTNDIAGDISRGDLVNYLLKPISYFKYWFSRDIASKSLNLVFSFFEITILFLVLKPQVYIQKDLLDLCIFLFFLLLAVFLFFLILMLTNLITFWAPEAGWSSQFLIIIILSEFFSGAVFPIDILPQFLQRYIYLTPFPYLIFIPLQVYLGKVETLVLYKSILVSFFWIGILIILLKLMWQKGLKRFEGAGR</sequence>
<evidence type="ECO:0000313" key="2">
    <source>
        <dbReference type="EMBL" id="OGM09477.1"/>
    </source>
</evidence>
<feature type="transmembrane region" description="Helical" evidence="1">
    <location>
        <begin position="176"/>
        <end position="195"/>
    </location>
</feature>
<dbReference type="InterPro" id="IPR010390">
    <property type="entry name" value="ABC-2_transporter-like"/>
</dbReference>
<feature type="transmembrane region" description="Helical" evidence="1">
    <location>
        <begin position="59"/>
        <end position="76"/>
    </location>
</feature>
<feature type="transmembrane region" description="Helical" evidence="1">
    <location>
        <begin position="20"/>
        <end position="39"/>
    </location>
</feature>